<dbReference type="SUPFAM" id="SSF56112">
    <property type="entry name" value="Protein kinase-like (PK-like)"/>
    <property type="match status" value="1"/>
</dbReference>
<dbReference type="InterPro" id="IPR011990">
    <property type="entry name" value="TPR-like_helical_dom_sf"/>
</dbReference>
<evidence type="ECO:0000313" key="9">
    <source>
        <dbReference type="Proteomes" id="UP000229081"/>
    </source>
</evidence>
<dbReference type="Proteomes" id="UP000229081">
    <property type="component" value="Chromosome"/>
</dbReference>
<protein>
    <recommendedName>
        <fullName evidence="7">Protein kinase domain-containing protein</fullName>
    </recommendedName>
</protein>
<dbReference type="SMART" id="SM00220">
    <property type="entry name" value="S_TKc"/>
    <property type="match status" value="1"/>
</dbReference>
<dbReference type="InterPro" id="IPR008271">
    <property type="entry name" value="Ser/Thr_kinase_AS"/>
</dbReference>
<accession>A0A2K8MBA4</accession>
<dbReference type="PROSITE" id="PS00108">
    <property type="entry name" value="PROTEIN_KINASE_ST"/>
    <property type="match status" value="1"/>
</dbReference>
<sequence>MLKKPGSAEWAAILDAFDHLSALSSGREEAIAAMELLPEVEAGVRAMLATSEHSGVLDRPVALPEMGPTFDYASLAPDMIVGSFRVERLIGRGGSGEVYLAHRMRGDFDQRAALKMLRPEAASRFHRFEDERRMLGGLEHPGIARLIDGGIAPDGRPYMVLEYVEGSEITAWCAAERADLSTRLQLFLQLCDAVRYAHAQLIVHRDLKPGNILVDRTGRARLLDFGIAMLIDPLAFDRTATRALATPCYAAPEQLNGGKLSVATDIYSLGAVLYELLSGHDPWRFGEDDLWQTMLRRMLHEEPPAPSATAQDPNVTRTQIAGDLDAIVGKAMRRSPADRYTSVDALADDIRRHQALQPVAALSGSRAYRVRRLIRRNRWSLGAAAIITLVLLAGVGGTAWQARMAAEERDVARSEAARLEAVNQAMMQVFRDARDPARIKKMSATDLIDGTANRLAQSLPPESAESASIVAALADLHLMVENRSGARSLIEAAMARGIGRNDPPGAARLKLKLATVLVADRRFDEARRLLEAVDRFWQTDPRRFRREHVEAIGARAFMLRLEGKRDEGIALLMANMAEAERAYAGYDRDLATRYTNLVTHLSEAGRPDEALVIVRRGQAVLAGNEQQYSNGALNLMRLEAGLATRQGDLGAAAALLSKVVAERRARAGRSTALAVDLLRYARLLNLQGQPRKALQLLDEALPISAEHIGPETPATLLIELARADALSDLGRVENAERLLAAVLTRLEAQQPIDTTHAVSLLTRARLALVRRNVAGARAAMLGARSRFAQLGAAASVYHQDMKAMDDRLSRAVRTR</sequence>
<dbReference type="PANTHER" id="PTHR43289:SF34">
    <property type="entry name" value="SERINE_THREONINE-PROTEIN KINASE YBDM-RELATED"/>
    <property type="match status" value="1"/>
</dbReference>
<keyword evidence="6" id="KW-0472">Membrane</keyword>
<keyword evidence="1" id="KW-0808">Transferase</keyword>
<dbReference type="PANTHER" id="PTHR43289">
    <property type="entry name" value="MITOGEN-ACTIVATED PROTEIN KINASE KINASE KINASE 20-RELATED"/>
    <property type="match status" value="1"/>
</dbReference>
<dbReference type="InterPro" id="IPR011009">
    <property type="entry name" value="Kinase-like_dom_sf"/>
</dbReference>
<dbReference type="PROSITE" id="PS50011">
    <property type="entry name" value="PROTEIN_KINASE_DOM"/>
    <property type="match status" value="1"/>
</dbReference>
<keyword evidence="9" id="KW-1185">Reference proteome</keyword>
<dbReference type="CDD" id="cd14014">
    <property type="entry name" value="STKc_PknB_like"/>
    <property type="match status" value="1"/>
</dbReference>
<dbReference type="KEGG" id="sphc:CVN68_03485"/>
<keyword evidence="4 5" id="KW-0067">ATP-binding</keyword>
<evidence type="ECO:0000256" key="4">
    <source>
        <dbReference type="ARBA" id="ARBA00022840"/>
    </source>
</evidence>
<keyword evidence="3" id="KW-0418">Kinase</keyword>
<dbReference type="SUPFAM" id="SSF48452">
    <property type="entry name" value="TPR-like"/>
    <property type="match status" value="2"/>
</dbReference>
<organism evidence="8 9">
    <name type="scientific">Sphingomonas psychrotolerans</name>
    <dbReference type="NCBI Taxonomy" id="1327635"/>
    <lineage>
        <taxon>Bacteria</taxon>
        <taxon>Pseudomonadati</taxon>
        <taxon>Pseudomonadota</taxon>
        <taxon>Alphaproteobacteria</taxon>
        <taxon>Sphingomonadales</taxon>
        <taxon>Sphingomonadaceae</taxon>
        <taxon>Sphingomonas</taxon>
    </lineage>
</organism>
<dbReference type="AlphaFoldDB" id="A0A2K8MBA4"/>
<keyword evidence="2 5" id="KW-0547">Nucleotide-binding</keyword>
<keyword evidence="6" id="KW-1133">Transmembrane helix</keyword>
<gene>
    <name evidence="8" type="ORF">CVN68_03485</name>
</gene>
<evidence type="ECO:0000256" key="1">
    <source>
        <dbReference type="ARBA" id="ARBA00022679"/>
    </source>
</evidence>
<evidence type="ECO:0000256" key="6">
    <source>
        <dbReference type="SAM" id="Phobius"/>
    </source>
</evidence>
<dbReference type="Pfam" id="PF00069">
    <property type="entry name" value="Pkinase"/>
    <property type="match status" value="1"/>
</dbReference>
<evidence type="ECO:0000313" key="8">
    <source>
        <dbReference type="EMBL" id="ATY31158.1"/>
    </source>
</evidence>
<dbReference type="InterPro" id="IPR017441">
    <property type="entry name" value="Protein_kinase_ATP_BS"/>
</dbReference>
<reference evidence="8 9" key="1">
    <citation type="submission" date="2017-11" db="EMBL/GenBank/DDBJ databases">
        <title>Complete genome sequence of Sphingomonas sp. Strain Cra20, a psychrotolerant potential plant growth promoting rhizobacteria.</title>
        <authorList>
            <person name="Luo Y."/>
        </authorList>
    </citation>
    <scope>NUCLEOTIDE SEQUENCE [LARGE SCALE GENOMIC DNA]</scope>
    <source>
        <strain evidence="8 9">Cra20</strain>
    </source>
</reference>
<feature type="domain" description="Protein kinase" evidence="7">
    <location>
        <begin position="84"/>
        <end position="356"/>
    </location>
</feature>
<proteinExistence type="predicted"/>
<keyword evidence="6" id="KW-0812">Transmembrane</keyword>
<dbReference type="GO" id="GO:0005524">
    <property type="term" value="F:ATP binding"/>
    <property type="evidence" value="ECO:0007669"/>
    <property type="project" value="UniProtKB-UniRule"/>
</dbReference>
<dbReference type="InterPro" id="IPR000719">
    <property type="entry name" value="Prot_kinase_dom"/>
</dbReference>
<dbReference type="OrthoDB" id="9801841at2"/>
<evidence type="ECO:0000259" key="7">
    <source>
        <dbReference type="PROSITE" id="PS50011"/>
    </source>
</evidence>
<dbReference type="Gene3D" id="3.30.200.20">
    <property type="entry name" value="Phosphorylase Kinase, domain 1"/>
    <property type="match status" value="1"/>
</dbReference>
<dbReference type="Gene3D" id="1.10.510.10">
    <property type="entry name" value="Transferase(Phosphotransferase) domain 1"/>
    <property type="match status" value="1"/>
</dbReference>
<evidence type="ECO:0000256" key="2">
    <source>
        <dbReference type="ARBA" id="ARBA00022741"/>
    </source>
</evidence>
<dbReference type="EMBL" id="CP024923">
    <property type="protein sequence ID" value="ATY31158.1"/>
    <property type="molecule type" value="Genomic_DNA"/>
</dbReference>
<feature type="transmembrane region" description="Helical" evidence="6">
    <location>
        <begin position="379"/>
        <end position="400"/>
    </location>
</feature>
<evidence type="ECO:0000256" key="5">
    <source>
        <dbReference type="PROSITE-ProRule" id="PRU10141"/>
    </source>
</evidence>
<feature type="binding site" evidence="5">
    <location>
        <position position="115"/>
    </location>
    <ligand>
        <name>ATP</name>
        <dbReference type="ChEBI" id="CHEBI:30616"/>
    </ligand>
</feature>
<dbReference type="Gene3D" id="1.25.40.10">
    <property type="entry name" value="Tetratricopeptide repeat domain"/>
    <property type="match status" value="2"/>
</dbReference>
<evidence type="ECO:0000256" key="3">
    <source>
        <dbReference type="ARBA" id="ARBA00022777"/>
    </source>
</evidence>
<dbReference type="PROSITE" id="PS00107">
    <property type="entry name" value="PROTEIN_KINASE_ATP"/>
    <property type="match status" value="1"/>
</dbReference>
<dbReference type="GO" id="GO:0004674">
    <property type="term" value="F:protein serine/threonine kinase activity"/>
    <property type="evidence" value="ECO:0007669"/>
    <property type="project" value="TreeGrafter"/>
</dbReference>
<name>A0A2K8MBA4_9SPHN</name>